<dbReference type="Pfam" id="PF14251">
    <property type="entry name" value="PterinBD-DUF4346"/>
    <property type="match status" value="1"/>
</dbReference>
<proteinExistence type="predicted"/>
<dbReference type="AlphaFoldDB" id="A0A484H615"/>
<evidence type="ECO:0000313" key="2">
    <source>
        <dbReference type="EMBL" id="VBB68801.1"/>
    </source>
</evidence>
<gene>
    <name evidence="2" type="ORF">RIEGSTA812A_PEG_274</name>
</gene>
<dbReference type="EMBL" id="LR026963">
    <property type="protein sequence ID" value="VBB68801.1"/>
    <property type="molecule type" value="Genomic_DNA"/>
</dbReference>
<evidence type="ECO:0000259" key="1">
    <source>
        <dbReference type="Pfam" id="PF14251"/>
    </source>
</evidence>
<dbReference type="EC" id="2.1.1.45" evidence="2"/>
<dbReference type="SUPFAM" id="SSF55831">
    <property type="entry name" value="Thymidylate synthase/dCMP hydroxymethylase"/>
    <property type="match status" value="1"/>
</dbReference>
<name>A0A484H615_9ZZZZ</name>
<dbReference type="GO" id="GO:0004799">
    <property type="term" value="F:thymidylate synthase activity"/>
    <property type="evidence" value="ECO:0007669"/>
    <property type="project" value="UniProtKB-EC"/>
</dbReference>
<dbReference type="GO" id="GO:0032259">
    <property type="term" value="P:methylation"/>
    <property type="evidence" value="ECO:0007669"/>
    <property type="project" value="UniProtKB-KW"/>
</dbReference>
<protein>
    <submittedName>
        <fullName evidence="2">Thymidylate synthase</fullName>
        <ecNumber evidence="2">2.1.1.45</ecNumber>
    </submittedName>
</protein>
<sequence>MVALSFAFEPCYFADRLRVVNPHSDVGIATLWTPVRAVMDVLRRAGIDLDPASSRIAVLGNLYGDGLPQLIRNLLWNPQICHVLILGQNLSRSAEELANLLTLGVEKAERLGQSCFRIRGTERCLDTAFDPTLLIGQVRPVVLGKLSAPETTTAVRAFFATLPPSELARRKRVHAPLPVYQPVYFPSEPRAHTIVRQRPLWAWKDVVRRVLRFGVPVLIPNGRRLELQNLKVVVTEPVEDDVAALHAVGFTLADLRAYQAEILSGEQPVEVSYTYGNRLRSYWHLDLIEAASARLAAEPNSRGVFLSLWNPTTDLGVGHVATSTPCLVTLFFRLFQDVLTLTATFRAHNVMSAWLRNLYGLMAIQTEVARQAGGLPHGPITVVSHSITIDPEATERLDLAKQILTAETERSSQNEVDDTTGKRMLQEDPNGYFTFTVDQEAGEVIAVHKVGGETLTQYRGRTAVAIESQIARDGAISDIGHALYVGRQLALMERQVLRRQGQMD</sequence>
<dbReference type="InterPro" id="IPR036926">
    <property type="entry name" value="Thymidate_synth/dCMP_Mease_sf"/>
</dbReference>
<reference evidence="2" key="1">
    <citation type="submission" date="2018-10" db="EMBL/GenBank/DDBJ databases">
        <authorList>
            <person name="Gruber-Vodicka H."/>
            <person name="Jaeckle O."/>
        </authorList>
    </citation>
    <scope>NUCLEOTIDE SEQUENCE</scope>
</reference>
<keyword evidence="2" id="KW-0489">Methyltransferase</keyword>
<dbReference type="Gene3D" id="3.30.572.10">
    <property type="entry name" value="Thymidylate synthase/dCMP hydroxymethylase domain"/>
    <property type="match status" value="1"/>
</dbReference>
<dbReference type="InterPro" id="IPR025595">
    <property type="entry name" value="PterinBD-DUF4346"/>
</dbReference>
<keyword evidence="2" id="KW-0808">Transferase</keyword>
<accession>A0A484H615</accession>
<feature type="domain" description="DUF4346" evidence="1">
    <location>
        <begin position="427"/>
        <end position="494"/>
    </location>
</feature>
<organism evidence="2">
    <name type="scientific">invertebrate metagenome</name>
    <dbReference type="NCBI Taxonomy" id="1711999"/>
    <lineage>
        <taxon>unclassified sequences</taxon>
        <taxon>metagenomes</taxon>
        <taxon>organismal metagenomes</taxon>
    </lineage>
</organism>